<dbReference type="RefSeq" id="WP_001113123.1">
    <property type="nucleotide sequence ID" value="NC_011774.1"/>
</dbReference>
<proteinExistence type="predicted"/>
<dbReference type="EMBL" id="CP001188">
    <property type="protein sequence ID" value="ACK98802.1"/>
    <property type="molecule type" value="Genomic_DNA"/>
</dbReference>
<evidence type="ECO:0000313" key="1">
    <source>
        <dbReference type="EMBL" id="ACK98802.1"/>
    </source>
</evidence>
<accession>B7IZK5</accession>
<protein>
    <submittedName>
        <fullName evidence="1">Uncharacterized protein</fullName>
    </submittedName>
</protein>
<dbReference type="HOGENOM" id="CLU_562195_0_0_9"/>
<gene>
    <name evidence="1" type="ordered locus">BCG9842_A0012</name>
</gene>
<dbReference type="AlphaFoldDB" id="B7IZK5"/>
<sequence>MPDLWSATTSISSDSAKTWRGSSFKALKDFNIGELYLRTETPSSWDKASLWEVEESTGKILSKLVEATPSARNSQTYINANGVEIKKGKVYLIVFRSSSEDAKFYFTENENPITNELYQAMTSLGGTSGANYGSGKEPAIGASATGNRFMVGVGFTIGKPRKYFEMCPDANAIWGNSMSTIANYISVKQDVVVTAMEWLVHPATINSSNTGTAKIWDGNGLLAKGQTTVTDKKGTWVRSEFTSPVALEKGKSYYVGFSATALSEKENPVARDIYSNDGSLPISVKSFNYRVPSGSDGDVDIRPSISIQYEFAIRMYVEVNNTRFLIESDGMIKKLSDSWIDVGPAPVTDQVFKDHGMVSLNGITAEQWQALPKNSKILAYSEDDKVFKASISRGILYNSEDKLYRGTGMIETNTEELPAYRKTLVITADHQECIFQYSLDNGSTWNAVQSGDVIDVSKQSGKQFKIRINLPTDSAILTAISYAWA</sequence>
<keyword evidence="1" id="KW-0614">Plasmid</keyword>
<organism evidence="1 2">
    <name type="scientific">Bacillus cereus (strain G9842)</name>
    <dbReference type="NCBI Taxonomy" id="405531"/>
    <lineage>
        <taxon>Bacteria</taxon>
        <taxon>Bacillati</taxon>
        <taxon>Bacillota</taxon>
        <taxon>Bacilli</taxon>
        <taxon>Bacillales</taxon>
        <taxon>Bacillaceae</taxon>
        <taxon>Bacillus</taxon>
        <taxon>Bacillus cereus group</taxon>
    </lineage>
</organism>
<name>B7IZK5_BACC2</name>
<dbReference type="Proteomes" id="UP000006744">
    <property type="component" value="Plasmid pG9842_140"/>
</dbReference>
<dbReference type="KEGG" id="bcg:BCG9842_A0012"/>
<geneLocation type="plasmid" evidence="1 2">
    <name>pG9842_140</name>
</geneLocation>
<evidence type="ECO:0000313" key="2">
    <source>
        <dbReference type="Proteomes" id="UP000006744"/>
    </source>
</evidence>
<reference evidence="1 2" key="1">
    <citation type="submission" date="2008-10" db="EMBL/GenBank/DDBJ databases">
        <title>Genome sequence of Bacillus cereus G9842.</title>
        <authorList>
            <person name="Dodson R.J."/>
            <person name="Durkin A.S."/>
            <person name="Rosovitz M.J."/>
            <person name="Rasko D.A."/>
            <person name="Hoffmaster A."/>
            <person name="Ravel J."/>
            <person name="Sutton G."/>
        </authorList>
    </citation>
    <scope>NUCLEOTIDE SEQUENCE [LARGE SCALE GENOMIC DNA]</scope>
    <source>
        <strain evidence="1 2">G9842</strain>
        <plasmid evidence="1 2">pG9842_140</plasmid>
    </source>
</reference>